<organism evidence="1 2">
    <name type="scientific">Hyalangium rubrum</name>
    <dbReference type="NCBI Taxonomy" id="3103134"/>
    <lineage>
        <taxon>Bacteria</taxon>
        <taxon>Pseudomonadati</taxon>
        <taxon>Myxococcota</taxon>
        <taxon>Myxococcia</taxon>
        <taxon>Myxococcales</taxon>
        <taxon>Cystobacterineae</taxon>
        <taxon>Archangiaceae</taxon>
        <taxon>Hyalangium</taxon>
    </lineage>
</organism>
<dbReference type="PROSITE" id="PS51257">
    <property type="entry name" value="PROKAR_LIPOPROTEIN"/>
    <property type="match status" value="1"/>
</dbReference>
<evidence type="ECO:0000313" key="1">
    <source>
        <dbReference type="EMBL" id="MDY7225455.1"/>
    </source>
</evidence>
<comment type="caution">
    <text evidence="1">The sequence shown here is derived from an EMBL/GenBank/DDBJ whole genome shotgun (WGS) entry which is preliminary data.</text>
</comment>
<accession>A0ABU5GW98</accession>
<gene>
    <name evidence="1" type="ORF">SYV04_03640</name>
</gene>
<name>A0ABU5GW98_9BACT</name>
<reference evidence="1 2" key="1">
    <citation type="submission" date="2023-12" db="EMBL/GenBank/DDBJ databases">
        <title>the genome sequence of Hyalangium sp. s54d21.</title>
        <authorList>
            <person name="Zhang X."/>
        </authorList>
    </citation>
    <scope>NUCLEOTIDE SEQUENCE [LARGE SCALE GENOMIC DNA]</scope>
    <source>
        <strain evidence="2">s54d21</strain>
    </source>
</reference>
<dbReference type="EMBL" id="JAXIVS010000001">
    <property type="protein sequence ID" value="MDY7225455.1"/>
    <property type="molecule type" value="Genomic_DNA"/>
</dbReference>
<evidence type="ECO:0000313" key="2">
    <source>
        <dbReference type="Proteomes" id="UP001291309"/>
    </source>
</evidence>
<keyword evidence="2" id="KW-1185">Reference proteome</keyword>
<dbReference type="RefSeq" id="WP_321544165.1">
    <property type="nucleotide sequence ID" value="NZ_JAXIVS010000001.1"/>
</dbReference>
<dbReference type="Proteomes" id="UP001291309">
    <property type="component" value="Unassembled WGS sequence"/>
</dbReference>
<evidence type="ECO:0008006" key="3">
    <source>
        <dbReference type="Google" id="ProtNLM"/>
    </source>
</evidence>
<proteinExistence type="predicted"/>
<sequence>MKTAILPTLLLLPALIGCGSREEGLRLHLGLAFHAEQGAWGESSSRQFTNDRGEHITLSRAYLTVSSVEIIPCPTLSAWRWLRQLSPVGTAHAHSESHPRRLGTPHVISLERPDGEALALGTLHPPPAAYCRARLVLGPADADAEGEPIQLGMEGKTLRLEGTVVPASGGPAQAFTLESAAVANAEVPLEALSLTQEAPEAHQLLTLAYDRWLDGVSPLDPEAATQAVRNAAASVTMAPSP</sequence>
<protein>
    <recommendedName>
        <fullName evidence="3">Lipoprotein</fullName>
    </recommendedName>
</protein>